<reference evidence="4" key="1">
    <citation type="submission" date="2023-02" db="EMBL/GenBank/DDBJ databases">
        <title>Colletotrichum kahawae CIFC_Que2 genome sequencing and assembly.</title>
        <authorList>
            <person name="Baroncelli R."/>
        </authorList>
    </citation>
    <scope>NUCLEOTIDE SEQUENCE</scope>
    <source>
        <strain evidence="4">CIFC_Que2</strain>
    </source>
</reference>
<feature type="chain" id="PRO_5042231039" evidence="1">
    <location>
        <begin position="24"/>
        <end position="736"/>
    </location>
</feature>
<evidence type="ECO:0000313" key="4">
    <source>
        <dbReference type="EMBL" id="KAK2728140.1"/>
    </source>
</evidence>
<gene>
    <name evidence="4" type="ORF">CKAH01_11239</name>
</gene>
<dbReference type="Pfam" id="PF14479">
    <property type="entry name" value="HeLo"/>
    <property type="match status" value="1"/>
</dbReference>
<dbReference type="AlphaFoldDB" id="A0AAD9XVN2"/>
<protein>
    <submittedName>
        <fullName evidence="4">Heterokaryon incompatibility protein</fullName>
    </submittedName>
</protein>
<evidence type="ECO:0000259" key="3">
    <source>
        <dbReference type="Pfam" id="PF14479"/>
    </source>
</evidence>
<dbReference type="Pfam" id="PF06985">
    <property type="entry name" value="HET"/>
    <property type="match status" value="1"/>
</dbReference>
<sequence length="736" mass="82796">MSPRSIGLRSLLFRLVVWGKAVGLVPRNAGNAVPVSIVEEHGNSITPAIEEVLIDLHISLAEAKVFIERFTVNGETSLLEQEWKRAASTSLPLFWDQFEAARDAVSKGPRRSDPMWKVTRWSVHNLEAFRSLTEKVESLITHLDTLTQPFKSLDRQYSIMVSEIRSIGPAQIEATTKALAPLSLSPVISKILEVLDDVSPSISASIASGFMKADDRTEAPAESLANASHSILFKSGLFTRREVQAADSPRNIRLLTDWLDECRRNHDDCKHGSYSGIEYGDEAASKQLPFRVIDVGTNDGSQKPRLVTTANKMTGRYLTLSHCWGKVLPTKTTLKTIMSWHKELPEKELSKTFQDAIWLMRKLGERFLWIDSLCIVQDDPTDLAAQIGLMGSIFDQSYCTIVAIDSKGPEGLLADRGLFLSGGATSGSVTVRLRHKQLTTDFRHLGDSYNEKVIKSLRTLVETSATDGDEEEYAAILLSSANMIGPIHLNYQTKMWYSRGWVFQEKELSRRCIFFAEEPVAWRCKYWESEQTGVPECRQRSAEILGALKPFKVGEVNFDINYNVFRGWQKAAEEYSQKKLTFASDKANAIKGFEERLRTRYGATFGFGLMDFGAKENIRFTGPRQTILLGDEIDKIPHHTERQRWPPYLHFGWAESLLHGSSSALLSAESGEIIGWVAMDRPNKHKEVVTAPILQYFKQDDDEEPITETHKNSEANWSLHPGKSTSVLGVLLFHWV</sequence>
<evidence type="ECO:0000313" key="5">
    <source>
        <dbReference type="Proteomes" id="UP001281614"/>
    </source>
</evidence>
<dbReference type="EMBL" id="VYYT01000886">
    <property type="protein sequence ID" value="KAK2728140.1"/>
    <property type="molecule type" value="Genomic_DNA"/>
</dbReference>
<dbReference type="Gene3D" id="1.20.120.1020">
    <property type="entry name" value="Prion-inhibition and propagation, HeLo domain"/>
    <property type="match status" value="1"/>
</dbReference>
<dbReference type="InterPro" id="IPR010730">
    <property type="entry name" value="HET"/>
</dbReference>
<evidence type="ECO:0000259" key="2">
    <source>
        <dbReference type="Pfam" id="PF06985"/>
    </source>
</evidence>
<name>A0AAD9XVN2_COLKA</name>
<feature type="domain" description="Prion-inhibition and propagation HeLo" evidence="3">
    <location>
        <begin position="13"/>
        <end position="167"/>
    </location>
</feature>
<accession>A0AAD9XVN2</accession>
<feature type="domain" description="Heterokaryon incompatibility" evidence="2">
    <location>
        <begin position="317"/>
        <end position="505"/>
    </location>
</feature>
<proteinExistence type="predicted"/>
<feature type="signal peptide" evidence="1">
    <location>
        <begin position="1"/>
        <end position="23"/>
    </location>
</feature>
<evidence type="ECO:0000256" key="1">
    <source>
        <dbReference type="SAM" id="SignalP"/>
    </source>
</evidence>
<dbReference type="InterPro" id="IPR029498">
    <property type="entry name" value="HeLo_dom"/>
</dbReference>
<keyword evidence="1" id="KW-0732">Signal</keyword>
<dbReference type="Proteomes" id="UP001281614">
    <property type="component" value="Unassembled WGS sequence"/>
</dbReference>
<keyword evidence="5" id="KW-1185">Reference proteome</keyword>
<dbReference type="PANTHER" id="PTHR33112">
    <property type="entry name" value="DOMAIN PROTEIN, PUTATIVE-RELATED"/>
    <property type="match status" value="1"/>
</dbReference>
<organism evidence="4 5">
    <name type="scientific">Colletotrichum kahawae</name>
    <name type="common">Coffee berry disease fungus</name>
    <dbReference type="NCBI Taxonomy" id="34407"/>
    <lineage>
        <taxon>Eukaryota</taxon>
        <taxon>Fungi</taxon>
        <taxon>Dikarya</taxon>
        <taxon>Ascomycota</taxon>
        <taxon>Pezizomycotina</taxon>
        <taxon>Sordariomycetes</taxon>
        <taxon>Hypocreomycetidae</taxon>
        <taxon>Glomerellales</taxon>
        <taxon>Glomerellaceae</taxon>
        <taxon>Colletotrichum</taxon>
        <taxon>Colletotrichum gloeosporioides species complex</taxon>
    </lineage>
</organism>
<dbReference type="PANTHER" id="PTHR33112:SF16">
    <property type="entry name" value="HETEROKARYON INCOMPATIBILITY DOMAIN-CONTAINING PROTEIN"/>
    <property type="match status" value="1"/>
</dbReference>
<comment type="caution">
    <text evidence="4">The sequence shown here is derived from an EMBL/GenBank/DDBJ whole genome shotgun (WGS) entry which is preliminary data.</text>
</comment>
<dbReference type="InterPro" id="IPR038305">
    <property type="entry name" value="HeLo_sf"/>
</dbReference>